<proteinExistence type="predicted"/>
<dbReference type="SUPFAM" id="SSF55874">
    <property type="entry name" value="ATPase domain of HSP90 chaperone/DNA topoisomerase II/histidine kinase"/>
    <property type="match status" value="1"/>
</dbReference>
<keyword evidence="1" id="KW-0808">Transferase</keyword>
<evidence type="ECO:0000256" key="2">
    <source>
        <dbReference type="SAM" id="MobiDB-lite"/>
    </source>
</evidence>
<keyword evidence="1" id="KW-0723">Serine/threonine-protein kinase</keyword>
<keyword evidence="5" id="KW-1185">Reference proteome</keyword>
<dbReference type="InterPro" id="IPR003594">
    <property type="entry name" value="HATPase_dom"/>
</dbReference>
<organism evidence="4 5">
    <name type="scientific">Actinoplanes palleronii</name>
    <dbReference type="NCBI Taxonomy" id="113570"/>
    <lineage>
        <taxon>Bacteria</taxon>
        <taxon>Bacillati</taxon>
        <taxon>Actinomycetota</taxon>
        <taxon>Actinomycetes</taxon>
        <taxon>Micromonosporales</taxon>
        <taxon>Micromonosporaceae</taxon>
        <taxon>Actinoplanes</taxon>
    </lineage>
</organism>
<name>A0ABQ4BIM2_9ACTN</name>
<dbReference type="InterPro" id="IPR036890">
    <property type="entry name" value="HATPase_C_sf"/>
</dbReference>
<evidence type="ECO:0000313" key="4">
    <source>
        <dbReference type="EMBL" id="GIE70518.1"/>
    </source>
</evidence>
<comment type="caution">
    <text evidence="4">The sequence shown here is derived from an EMBL/GenBank/DDBJ whole genome shotgun (WGS) entry which is preliminary data.</text>
</comment>
<evidence type="ECO:0000256" key="1">
    <source>
        <dbReference type="ARBA" id="ARBA00022527"/>
    </source>
</evidence>
<dbReference type="Pfam" id="PF13581">
    <property type="entry name" value="HATPase_c_2"/>
    <property type="match status" value="1"/>
</dbReference>
<feature type="region of interest" description="Disordered" evidence="2">
    <location>
        <begin position="87"/>
        <end position="106"/>
    </location>
</feature>
<dbReference type="CDD" id="cd16936">
    <property type="entry name" value="HATPase_RsbW-like"/>
    <property type="match status" value="1"/>
</dbReference>
<evidence type="ECO:0000313" key="5">
    <source>
        <dbReference type="Proteomes" id="UP000624709"/>
    </source>
</evidence>
<reference evidence="4 5" key="1">
    <citation type="submission" date="2021-01" db="EMBL/GenBank/DDBJ databases">
        <title>Whole genome shotgun sequence of Actinoplanes palleronii NBRC 14916.</title>
        <authorList>
            <person name="Komaki H."/>
            <person name="Tamura T."/>
        </authorList>
    </citation>
    <scope>NUCLEOTIDE SEQUENCE [LARGE SCALE GENOMIC DNA]</scope>
    <source>
        <strain evidence="4 5">NBRC 14916</strain>
    </source>
</reference>
<dbReference type="EMBL" id="BOMS01000106">
    <property type="protein sequence ID" value="GIE70518.1"/>
    <property type="molecule type" value="Genomic_DNA"/>
</dbReference>
<dbReference type="PANTHER" id="PTHR35526:SF3">
    <property type="entry name" value="ANTI-SIGMA-F FACTOR RSBW"/>
    <property type="match status" value="1"/>
</dbReference>
<dbReference type="InterPro" id="IPR050267">
    <property type="entry name" value="Anti-sigma-factor_SerPK"/>
</dbReference>
<dbReference type="Proteomes" id="UP000624709">
    <property type="component" value="Unassembled WGS sequence"/>
</dbReference>
<dbReference type="Gene3D" id="3.30.565.10">
    <property type="entry name" value="Histidine kinase-like ATPase, C-terminal domain"/>
    <property type="match status" value="1"/>
</dbReference>
<feature type="domain" description="Histidine kinase/HSP90-like ATPase" evidence="3">
    <location>
        <begin position="25"/>
        <end position="134"/>
    </location>
</feature>
<evidence type="ECO:0000259" key="3">
    <source>
        <dbReference type="Pfam" id="PF13581"/>
    </source>
</evidence>
<keyword evidence="1" id="KW-0418">Kinase</keyword>
<protein>
    <recommendedName>
        <fullName evidence="3">Histidine kinase/HSP90-like ATPase domain-containing protein</fullName>
    </recommendedName>
</protein>
<accession>A0ABQ4BIM2</accession>
<gene>
    <name evidence="4" type="ORF">Apa02nite_066260</name>
</gene>
<dbReference type="RefSeq" id="WP_203828532.1">
    <property type="nucleotide sequence ID" value="NZ_BAAATY010000034.1"/>
</dbReference>
<dbReference type="PANTHER" id="PTHR35526">
    <property type="entry name" value="ANTI-SIGMA-F FACTOR RSBW-RELATED"/>
    <property type="match status" value="1"/>
</dbReference>
<sequence>MTTERGADESESPQKTSLLQEFDSHSLYAVRSAVAAHAVALGLPEERLSTLLLIATELATNAFRHGGGSGRLRLWRTEGSVFLQVSDDGPGLARPQEAGRRPAPLSSPGGRGLWIVRQIADHLDITTEPGTTITAGLDV</sequence>